<accession>A0ABQ5SKC4</accession>
<evidence type="ECO:0000256" key="2">
    <source>
        <dbReference type="SAM" id="MobiDB-lite"/>
    </source>
</evidence>
<comment type="caution">
    <text evidence="3">The sequence shown here is derived from an EMBL/GenBank/DDBJ whole genome shotgun (WGS) entry which is preliminary data.</text>
</comment>
<organism evidence="3 4">
    <name type="scientific">Volvox africanus</name>
    <dbReference type="NCBI Taxonomy" id="51714"/>
    <lineage>
        <taxon>Eukaryota</taxon>
        <taxon>Viridiplantae</taxon>
        <taxon>Chlorophyta</taxon>
        <taxon>core chlorophytes</taxon>
        <taxon>Chlorophyceae</taxon>
        <taxon>CS clade</taxon>
        <taxon>Chlamydomonadales</taxon>
        <taxon>Volvocaceae</taxon>
        <taxon>Volvox</taxon>
    </lineage>
</organism>
<feature type="coiled-coil region" evidence="1">
    <location>
        <begin position="602"/>
        <end position="629"/>
    </location>
</feature>
<protein>
    <submittedName>
        <fullName evidence="3">Uncharacterized protein</fullName>
    </submittedName>
</protein>
<feature type="region of interest" description="Disordered" evidence="2">
    <location>
        <begin position="351"/>
        <end position="383"/>
    </location>
</feature>
<feature type="compositionally biased region" description="Low complexity" evidence="2">
    <location>
        <begin position="786"/>
        <end position="796"/>
    </location>
</feature>
<feature type="compositionally biased region" description="Low complexity" evidence="2">
    <location>
        <begin position="363"/>
        <end position="383"/>
    </location>
</feature>
<feature type="region of interest" description="Disordered" evidence="2">
    <location>
        <begin position="777"/>
        <end position="796"/>
    </location>
</feature>
<reference evidence="3 4" key="1">
    <citation type="journal article" date="2023" name="IScience">
        <title>Expanded male sex-determining region conserved during the evolution of homothallism in the green alga Volvox.</title>
        <authorList>
            <person name="Yamamoto K."/>
            <person name="Matsuzaki R."/>
            <person name="Mahakham W."/>
            <person name="Heman W."/>
            <person name="Sekimoto H."/>
            <person name="Kawachi M."/>
            <person name="Minakuchi Y."/>
            <person name="Toyoda A."/>
            <person name="Nozaki H."/>
        </authorList>
    </citation>
    <scope>NUCLEOTIDE SEQUENCE [LARGE SCALE GENOMIC DNA]</scope>
    <source>
        <strain evidence="3 4">NIES-4468</strain>
    </source>
</reference>
<keyword evidence="1" id="KW-0175">Coiled coil</keyword>
<evidence type="ECO:0000313" key="4">
    <source>
        <dbReference type="Proteomes" id="UP001165090"/>
    </source>
</evidence>
<evidence type="ECO:0000313" key="3">
    <source>
        <dbReference type="EMBL" id="GLI70440.1"/>
    </source>
</evidence>
<evidence type="ECO:0000256" key="1">
    <source>
        <dbReference type="SAM" id="Coils"/>
    </source>
</evidence>
<proteinExistence type="predicted"/>
<keyword evidence="4" id="KW-1185">Reference proteome</keyword>
<name>A0ABQ5SKC4_9CHLO</name>
<dbReference type="EMBL" id="BSDZ01000094">
    <property type="protein sequence ID" value="GLI70440.1"/>
    <property type="molecule type" value="Genomic_DNA"/>
</dbReference>
<sequence length="995" mass="103278">MAAQQHQQQPYFPVPQANVRRVNEVRFDGPSAAGAAMGAPNLATAACKQSSSSSFGSPIMNESTALEQREEPMLPSTQASDTGMAASKVLRLLQQQQGHRQERCLTVQQHQVATQLPGHTQLSDEEVASHQQGGRVLPPLRLDNGTEACNRAAIRGLQADTACQSADATFRQDGHHCRPIANSLGRSMDCSDPAAGPTPASSYDLPCKLPTTSLINRQDMATFINSLLLAPNTPRGPQLQQQQQSAATVMHGTPLRQASPGGMNADASMPGSVVTTSTGPQMQLRQLHLQQQQLKLRQQLQQQQIFQKQGDMQQEQLSPCAPMSSNLLGNADRLGTVGLEAQVRARLGLPPKRNHHQAGHTGSGPATLGAAGSPSAASLGPISGHQVGPELGWGTMAAGQIAKMRLMAAVQQSSQTSSPSMSCSASQATMMASMPLHNGRSNPNETLSGLGQAGGVNSELLLGSSPSGFPTQQQQHRRQHELLLQRLSMRQAVLRGSSPNVLSQPGGPASAPLERAYSAPQAALETQIAAVRLQKLEQMGISPSQAVLAVAAGARLPGVQTQLACRTSQGYASAGVSNAPSEMGSPISGRSYKRSAADRCWEEQLQQQLLQQQQQLQVQQRQLEVQQKQDLTGVPEEVAGVGGVERHIGAGVCMATATRGGDGDALQALKRSKAYSAHELLAPPARGFALQAVQQFDSAPLQSQHQRPEMALVCRSMPKDIHGSGIVSSPGNGGAGGFNPRGAGILSGGVNTTMDEMCLPVSVSLLVPLQTHPGEGLDRAQGLGAGPSASSGGLSSLEGSGAGAMIKGGVNSMANGLGIGMMQGAPNSLLERNPGIGFSLARSRPSVSCSSGCINVDGLGPMPSVVPRCSDAVMDLADLVPESDYLADTELQSFIAELCGPAPESAQHDSTTGAVGLGPTGLSSEGTCTTGMAMADGMADGANGMTSVEGTMPGAGAGGTLTVVCSGPRAPHLAFDEEQRALQTEAEALLNFSFD</sequence>
<dbReference type="Proteomes" id="UP001165090">
    <property type="component" value="Unassembled WGS sequence"/>
</dbReference>
<gene>
    <name evidence="3" type="ORF">VaNZ11_015351</name>
</gene>